<dbReference type="PANTHER" id="PTHR30472:SF25">
    <property type="entry name" value="ABC TRANSPORTER PERMEASE PROTEIN MJ0876-RELATED"/>
    <property type="match status" value="1"/>
</dbReference>
<dbReference type="InterPro" id="IPR000522">
    <property type="entry name" value="ABC_transptr_permease_BtuC"/>
</dbReference>
<proteinExistence type="inferred from homology"/>
<feature type="transmembrane region" description="Helical" evidence="8">
    <location>
        <begin position="219"/>
        <end position="245"/>
    </location>
</feature>
<dbReference type="InterPro" id="IPR037294">
    <property type="entry name" value="ABC_BtuC-like"/>
</dbReference>
<dbReference type="AlphaFoldDB" id="J7SIG7"/>
<evidence type="ECO:0000256" key="7">
    <source>
        <dbReference type="ARBA" id="ARBA00023136"/>
    </source>
</evidence>
<dbReference type="PATRIC" id="fig|1200793.3.peg.660"/>
<dbReference type="CDD" id="cd06550">
    <property type="entry name" value="TM_ABC_iron-siderophores_like"/>
    <property type="match status" value="1"/>
</dbReference>
<keyword evidence="5 8" id="KW-0812">Transmembrane</keyword>
<dbReference type="SUPFAM" id="SSF81345">
    <property type="entry name" value="ABC transporter involved in vitamin B12 uptake, BtuC"/>
    <property type="match status" value="1"/>
</dbReference>
<feature type="transmembrane region" description="Helical" evidence="8">
    <location>
        <begin position="342"/>
        <end position="364"/>
    </location>
</feature>
<reference evidence="9 10" key="1">
    <citation type="journal article" date="2012" name="J. Bacteriol.">
        <title>Genome Sequence of the Lantibiotic Bacteriocin Producer Streptococcus salivarius Strain K12.</title>
        <authorList>
            <person name="Barretto C."/>
            <person name="Alvarez-Martin P."/>
            <person name="Foata F."/>
            <person name="Renault P."/>
            <person name="Berger B."/>
        </authorList>
    </citation>
    <scope>NUCLEOTIDE SEQUENCE [LARGE SCALE GENOMIC DNA]</scope>
    <source>
        <strain evidence="9 10">K12</strain>
    </source>
</reference>
<evidence type="ECO:0000313" key="9">
    <source>
        <dbReference type="EMBL" id="EJO16772.1"/>
    </source>
</evidence>
<evidence type="ECO:0000256" key="8">
    <source>
        <dbReference type="SAM" id="Phobius"/>
    </source>
</evidence>
<protein>
    <submittedName>
        <fullName evidence="9">Uncharacterized protein</fullName>
    </submittedName>
</protein>
<feature type="transmembrane region" description="Helical" evidence="8">
    <location>
        <begin position="297"/>
        <end position="330"/>
    </location>
</feature>
<gene>
    <name evidence="9" type="ORF">RSSL_01510</name>
</gene>
<comment type="subcellular location">
    <subcellularLocation>
        <location evidence="1">Cell membrane</location>
        <topology evidence="1">Multi-pass membrane protein</topology>
    </subcellularLocation>
</comment>
<feature type="transmembrane region" description="Helical" evidence="8">
    <location>
        <begin position="370"/>
        <end position="389"/>
    </location>
</feature>
<feature type="transmembrane region" description="Helical" evidence="8">
    <location>
        <begin position="257"/>
        <end position="277"/>
    </location>
</feature>
<dbReference type="Gene3D" id="1.10.3470.10">
    <property type="entry name" value="ABC transporter involved in vitamin B12 uptake, BtuC"/>
    <property type="match status" value="1"/>
</dbReference>
<dbReference type="PANTHER" id="PTHR30472">
    <property type="entry name" value="FERRIC ENTEROBACTIN TRANSPORT SYSTEM PERMEASE PROTEIN"/>
    <property type="match status" value="1"/>
</dbReference>
<accession>J7SIG7</accession>
<evidence type="ECO:0000256" key="5">
    <source>
        <dbReference type="ARBA" id="ARBA00022692"/>
    </source>
</evidence>
<dbReference type="EMBL" id="ALIF01000001">
    <property type="protein sequence ID" value="EJO16772.1"/>
    <property type="molecule type" value="Genomic_DNA"/>
</dbReference>
<evidence type="ECO:0000256" key="6">
    <source>
        <dbReference type="ARBA" id="ARBA00022989"/>
    </source>
</evidence>
<comment type="similarity">
    <text evidence="2">Belongs to the binding-protein-dependent transport system permease family. FecCD subfamily.</text>
</comment>
<dbReference type="GO" id="GO:0033214">
    <property type="term" value="P:siderophore-iron import into cell"/>
    <property type="evidence" value="ECO:0007669"/>
    <property type="project" value="TreeGrafter"/>
</dbReference>
<evidence type="ECO:0000313" key="10">
    <source>
        <dbReference type="Proteomes" id="UP000006983"/>
    </source>
</evidence>
<dbReference type="GO" id="GO:0022857">
    <property type="term" value="F:transmembrane transporter activity"/>
    <property type="evidence" value="ECO:0007669"/>
    <property type="project" value="InterPro"/>
</dbReference>
<keyword evidence="10" id="KW-1185">Reference proteome</keyword>
<dbReference type="Proteomes" id="UP000006983">
    <property type="component" value="Unassembled WGS sequence"/>
</dbReference>
<keyword evidence="4" id="KW-1003">Cell membrane</keyword>
<sequence length="396" mass="42273">MLQLVIIPKSSSMTALFFHSNDLAHLFEACYTRRVLSKFSDITGGKEVLMPFKKTKHLVFSRYLSLLCLLLVLLVASVFVAVSLGAVTIDIGDTYGVIFSKLGLPIASHSIAKPLEAIIWNMRVPRVLLGLIVGAGLSMSGSVMQSTVNNPIAEPYILGISAGATFGATLAIILGLKAVVGLGAFVGAILATILVLIIASMQGRVTTSGLILSGTVVNALFIAFANFIISIGATADSVMTIKFWTMGSLTGTSWSDLMLPAVVVGLAFLFFSTQYRVFNAMMMGDEAALTLGIPLKLYWYLYIAIVAVITAVLVASCGIIGFVGLITPHIARSIVGTNYRKLFPVATLLGSLFVVWADVLARILVKNAELPIGIFTALVGAPFFIYIVTKNRRKVV</sequence>
<dbReference type="GO" id="GO:0005886">
    <property type="term" value="C:plasma membrane"/>
    <property type="evidence" value="ECO:0007669"/>
    <property type="project" value="UniProtKB-SubCell"/>
</dbReference>
<name>J7SIG7_STRSL</name>
<evidence type="ECO:0000256" key="2">
    <source>
        <dbReference type="ARBA" id="ARBA00007935"/>
    </source>
</evidence>
<feature type="transmembrane region" description="Helical" evidence="8">
    <location>
        <begin position="179"/>
        <end position="199"/>
    </location>
</feature>
<dbReference type="FunFam" id="1.10.3470.10:FF:000001">
    <property type="entry name" value="Vitamin B12 ABC transporter permease BtuC"/>
    <property type="match status" value="1"/>
</dbReference>
<feature type="transmembrane region" description="Helical" evidence="8">
    <location>
        <begin position="63"/>
        <end position="89"/>
    </location>
</feature>
<keyword evidence="6 8" id="KW-1133">Transmembrane helix</keyword>
<keyword evidence="7 8" id="KW-0472">Membrane</keyword>
<evidence type="ECO:0000256" key="1">
    <source>
        <dbReference type="ARBA" id="ARBA00004651"/>
    </source>
</evidence>
<keyword evidence="3" id="KW-0813">Transport</keyword>
<feature type="transmembrane region" description="Helical" evidence="8">
    <location>
        <begin position="156"/>
        <end position="174"/>
    </location>
</feature>
<evidence type="ECO:0000256" key="3">
    <source>
        <dbReference type="ARBA" id="ARBA00022448"/>
    </source>
</evidence>
<evidence type="ECO:0000256" key="4">
    <source>
        <dbReference type="ARBA" id="ARBA00022475"/>
    </source>
</evidence>
<dbReference type="Pfam" id="PF01032">
    <property type="entry name" value="FecCD"/>
    <property type="match status" value="1"/>
</dbReference>
<organism evidence="9 10">
    <name type="scientific">Streptococcus salivarius K12</name>
    <dbReference type="NCBI Taxonomy" id="1200793"/>
    <lineage>
        <taxon>Bacteria</taxon>
        <taxon>Bacillati</taxon>
        <taxon>Bacillota</taxon>
        <taxon>Bacilli</taxon>
        <taxon>Lactobacillales</taxon>
        <taxon>Streptococcaceae</taxon>
        <taxon>Streptococcus</taxon>
    </lineage>
</organism>
<comment type="caution">
    <text evidence="9">The sequence shown here is derived from an EMBL/GenBank/DDBJ whole genome shotgun (WGS) entry which is preliminary data.</text>
</comment>